<evidence type="ECO:0000313" key="2">
    <source>
        <dbReference type="EMBL" id="NBE07091.1"/>
    </source>
</evidence>
<accession>A0ABW9Y4S1</accession>
<reference evidence="3" key="1">
    <citation type="submission" date="2020-01" db="EMBL/GenBank/DDBJ databases">
        <title>Sphingomonas sp. strain CSW-10.</title>
        <authorList>
            <person name="Chen W.-M."/>
        </authorList>
    </citation>
    <scope>NUCLEOTIDE SEQUENCE [LARGE SCALE GENOMIC DNA]</scope>
    <source>
        <strain evidence="3">CCP-1</strain>
    </source>
</reference>
<keyword evidence="3" id="KW-1185">Reference proteome</keyword>
<organism evidence="2 3">
    <name type="scientific">Paragemmobacter ruber</name>
    <dbReference type="NCBI Taxonomy" id="1985673"/>
    <lineage>
        <taxon>Bacteria</taxon>
        <taxon>Pseudomonadati</taxon>
        <taxon>Pseudomonadota</taxon>
        <taxon>Alphaproteobacteria</taxon>
        <taxon>Rhodobacterales</taxon>
        <taxon>Paracoccaceae</taxon>
        <taxon>Paragemmobacter</taxon>
    </lineage>
</organism>
<dbReference type="Pfam" id="PF01755">
    <property type="entry name" value="Glyco_transf_25"/>
    <property type="match status" value="1"/>
</dbReference>
<name>A0ABW9Y4S1_9RHOB</name>
<dbReference type="EMBL" id="JAAATW010000001">
    <property type="protein sequence ID" value="NBE07091.1"/>
    <property type="molecule type" value="Genomic_DNA"/>
</dbReference>
<dbReference type="RefSeq" id="WP_161766034.1">
    <property type="nucleotide sequence ID" value="NZ_JAAATW010000001.1"/>
</dbReference>
<sequence length="278" mass="31707">MTAGYVFINLDREVDRCALMLRSAAALGLRFDRVSACDLATLSTKPPMEYVPFQFRNERWALRPFETAVFESHRKAWKAFLSTDNLFGVIMEDDILFSRNFADDMKSITSSGFDFDVLKINHSIQTRRMGPPRAMAGGLSVRMIYENIADAGCYMLTRKAAEALLSQSRTYSSHLDDFVFSPDRKLKTFQLFPPNCAQLIYFDSEHQSPQISISTRLKIKESMPKGPLTFRVWKELRRLGKRSLIRLRSSLNGGEAVDLAALLSEFKPIQTEHGERLT</sequence>
<gene>
    <name evidence="2" type="ORF">GU920_06055</name>
</gene>
<dbReference type="CDD" id="cd06532">
    <property type="entry name" value="Glyco_transf_25"/>
    <property type="match status" value="1"/>
</dbReference>
<feature type="domain" description="Glycosyl transferase family 25" evidence="1">
    <location>
        <begin position="7"/>
        <end position="178"/>
    </location>
</feature>
<dbReference type="Proteomes" id="UP001517376">
    <property type="component" value="Unassembled WGS sequence"/>
</dbReference>
<evidence type="ECO:0000259" key="1">
    <source>
        <dbReference type="Pfam" id="PF01755"/>
    </source>
</evidence>
<protein>
    <recommendedName>
        <fullName evidence="1">Glycosyl transferase family 25 domain-containing protein</fullName>
    </recommendedName>
</protein>
<proteinExistence type="predicted"/>
<comment type="caution">
    <text evidence="2">The sequence shown here is derived from an EMBL/GenBank/DDBJ whole genome shotgun (WGS) entry which is preliminary data.</text>
</comment>
<evidence type="ECO:0000313" key="3">
    <source>
        <dbReference type="Proteomes" id="UP001517376"/>
    </source>
</evidence>
<dbReference type="InterPro" id="IPR002654">
    <property type="entry name" value="Glyco_trans_25"/>
</dbReference>